<gene>
    <name evidence="2" type="ORF">SAMN04515666_105426</name>
</gene>
<sequence>MFDNRCPPKTGMKETEMDPRIVKIPGPHHPITISPSHSRIVVSVGGRVVADSVNALILQEAAYPAVHYIPRADVDMTALTRSETHSYCPYKGEASYFSIPNGGGRAVDAVWTYETPYDAVDAIKAYVAFYPDRVDAIEQRPI</sequence>
<keyword evidence="3" id="KW-1185">Reference proteome</keyword>
<evidence type="ECO:0000313" key="3">
    <source>
        <dbReference type="Proteomes" id="UP000199664"/>
    </source>
</evidence>
<dbReference type="Proteomes" id="UP000199664">
    <property type="component" value="Unassembled WGS sequence"/>
</dbReference>
<evidence type="ECO:0000259" key="1">
    <source>
        <dbReference type="Pfam" id="PF04248"/>
    </source>
</evidence>
<reference evidence="3" key="1">
    <citation type="submission" date="2016-10" db="EMBL/GenBank/DDBJ databases">
        <authorList>
            <person name="Varghese N."/>
            <person name="Submissions S."/>
        </authorList>
    </citation>
    <scope>NUCLEOTIDE SEQUENCE [LARGE SCALE GENOMIC DNA]</scope>
    <source>
        <strain evidence="3">LMG 26383,CCUG 61248,R- 45681</strain>
    </source>
</reference>
<organism evidence="2 3">
    <name type="scientific">Bosea lupini</name>
    <dbReference type="NCBI Taxonomy" id="1036779"/>
    <lineage>
        <taxon>Bacteria</taxon>
        <taxon>Pseudomonadati</taxon>
        <taxon>Pseudomonadota</taxon>
        <taxon>Alphaproteobacteria</taxon>
        <taxon>Hyphomicrobiales</taxon>
        <taxon>Boseaceae</taxon>
        <taxon>Bosea</taxon>
    </lineage>
</organism>
<accession>A0A1H7TDY3</accession>
<dbReference type="InterPro" id="IPR007361">
    <property type="entry name" value="DUF427"/>
</dbReference>
<dbReference type="Gene3D" id="2.170.150.40">
    <property type="entry name" value="Domain of unknown function (DUF427)"/>
    <property type="match status" value="1"/>
</dbReference>
<dbReference type="InterPro" id="IPR038694">
    <property type="entry name" value="DUF427_sf"/>
</dbReference>
<dbReference type="STRING" id="1036779.SAMN04515666_105426"/>
<dbReference type="PANTHER" id="PTHR34310">
    <property type="entry name" value="DUF427 DOMAIN PROTEIN (AFU_ORTHOLOGUE AFUA_3G02220)"/>
    <property type="match status" value="1"/>
</dbReference>
<name>A0A1H7TDY3_9HYPH</name>
<dbReference type="EMBL" id="FOAN01000005">
    <property type="protein sequence ID" value="SEL82057.1"/>
    <property type="molecule type" value="Genomic_DNA"/>
</dbReference>
<proteinExistence type="predicted"/>
<evidence type="ECO:0000313" key="2">
    <source>
        <dbReference type="EMBL" id="SEL82057.1"/>
    </source>
</evidence>
<dbReference type="Pfam" id="PF04248">
    <property type="entry name" value="NTP_transf_9"/>
    <property type="match status" value="1"/>
</dbReference>
<dbReference type="PANTHER" id="PTHR34310:SF9">
    <property type="entry name" value="BLR5716 PROTEIN"/>
    <property type="match status" value="1"/>
</dbReference>
<dbReference type="AlphaFoldDB" id="A0A1H7TDY3"/>
<feature type="domain" description="DUF427" evidence="1">
    <location>
        <begin position="41"/>
        <end position="132"/>
    </location>
</feature>
<protein>
    <submittedName>
        <fullName evidence="2">Uncharacterized conserved protein, DUF427 family</fullName>
    </submittedName>
</protein>